<dbReference type="PANTHER" id="PTHR42044:SF1">
    <property type="entry name" value="DUF676 DOMAIN-CONTAINING PROTEIN"/>
    <property type="match status" value="1"/>
</dbReference>
<dbReference type="InterPro" id="IPR029058">
    <property type="entry name" value="AB_hydrolase_fold"/>
</dbReference>
<proteinExistence type="predicted"/>
<protein>
    <recommendedName>
        <fullName evidence="5">DUF676 domain-containing protein</fullName>
    </recommendedName>
</protein>
<comment type="caution">
    <text evidence="3">The sequence shown here is derived from an EMBL/GenBank/DDBJ whole genome shotgun (WGS) entry which is preliminary data.</text>
</comment>
<dbReference type="SUPFAM" id="SSF53474">
    <property type="entry name" value="alpha/beta-Hydrolases"/>
    <property type="match status" value="1"/>
</dbReference>
<evidence type="ECO:0000256" key="2">
    <source>
        <dbReference type="SAM" id="Phobius"/>
    </source>
</evidence>
<feature type="transmembrane region" description="Helical" evidence="2">
    <location>
        <begin position="68"/>
        <end position="86"/>
    </location>
</feature>
<feature type="region of interest" description="Disordered" evidence="1">
    <location>
        <begin position="287"/>
        <end position="324"/>
    </location>
</feature>
<name>A0A420YCS1_9PEZI</name>
<reference evidence="3 4" key="1">
    <citation type="submission" date="2018-08" db="EMBL/GenBank/DDBJ databases">
        <title>Draft genome of the lignicolous fungus Coniochaeta pulveracea.</title>
        <authorList>
            <person name="Borstlap C.J."/>
            <person name="De Witt R.N."/>
            <person name="Botha A."/>
            <person name="Volschenk H."/>
        </authorList>
    </citation>
    <scope>NUCLEOTIDE SEQUENCE [LARGE SCALE GENOMIC DNA]</scope>
    <source>
        <strain evidence="3 4">CAB683</strain>
    </source>
</reference>
<keyword evidence="2" id="KW-1133">Transmembrane helix</keyword>
<organism evidence="3 4">
    <name type="scientific">Coniochaeta pulveracea</name>
    <dbReference type="NCBI Taxonomy" id="177199"/>
    <lineage>
        <taxon>Eukaryota</taxon>
        <taxon>Fungi</taxon>
        <taxon>Dikarya</taxon>
        <taxon>Ascomycota</taxon>
        <taxon>Pezizomycotina</taxon>
        <taxon>Sordariomycetes</taxon>
        <taxon>Sordariomycetidae</taxon>
        <taxon>Coniochaetales</taxon>
        <taxon>Coniochaetaceae</taxon>
        <taxon>Coniochaeta</taxon>
    </lineage>
</organism>
<evidence type="ECO:0000256" key="1">
    <source>
        <dbReference type="SAM" id="MobiDB-lite"/>
    </source>
</evidence>
<dbReference type="OrthoDB" id="202545at2759"/>
<evidence type="ECO:0000313" key="4">
    <source>
        <dbReference type="Proteomes" id="UP000275385"/>
    </source>
</evidence>
<keyword evidence="4" id="KW-1185">Reference proteome</keyword>
<keyword evidence="2" id="KW-0472">Membrane</keyword>
<feature type="compositionally biased region" description="Polar residues" evidence="1">
    <location>
        <begin position="313"/>
        <end position="324"/>
    </location>
</feature>
<dbReference type="Proteomes" id="UP000275385">
    <property type="component" value="Unassembled WGS sequence"/>
</dbReference>
<feature type="transmembrane region" description="Helical" evidence="2">
    <location>
        <begin position="92"/>
        <end position="110"/>
    </location>
</feature>
<evidence type="ECO:0000313" key="3">
    <source>
        <dbReference type="EMBL" id="RKU45644.1"/>
    </source>
</evidence>
<evidence type="ECO:0008006" key="5">
    <source>
        <dbReference type="Google" id="ProtNLM"/>
    </source>
</evidence>
<dbReference type="PANTHER" id="PTHR42044">
    <property type="entry name" value="DUF676 DOMAIN-CONTAINING PROTEIN-RELATED"/>
    <property type="match status" value="1"/>
</dbReference>
<feature type="transmembrane region" description="Helical" evidence="2">
    <location>
        <begin position="28"/>
        <end position="48"/>
    </location>
</feature>
<feature type="region of interest" description="Disordered" evidence="1">
    <location>
        <begin position="472"/>
        <end position="496"/>
    </location>
</feature>
<sequence>MPSTRFYGSQIGGQSVINYSYTDLPWRLFFWDVYYFFSYLWAMPYILWPLTPSISGHLDELSITAENIFCVLVHFILCIFQLAFIVALPFCIFLPGPLVLASIGGFLLFNKGLCMLLNRKSVEYHSDPKYAVAKPEHEHEQWIFINGVAVGEHWMLSNLNRLALTFGRPILGIHNKTNGILFDVLECLIQRNLGYATTDVRVCYALIKEKLYDPSLSKVIFILHSQGGIEGSLIIDWLLQELPQDLLAKLEVYTFGNAANHFNNPHRHVESQSRALKDPLLGKMDAQGSAGLTNGQRTPSPGGGSPEPPSLVSLKSETTASTPNKVSDRAIGHIEHYAHTTDFVALWGVIHFATSKLSSRTMPRFIGRVFLREGIGGGHQFGQHYLDNMFPLAKDAKGGFVGCLDDEMDDIEKRVNEFMESEVVVAGAGGGANGRDVEVTGGLFGERGRSRRRETQVKMKVKELSRLWKYRNGKSPGETPPGLVKDVNGVVRGATM</sequence>
<dbReference type="EMBL" id="QVQW01000019">
    <property type="protein sequence ID" value="RKU45644.1"/>
    <property type="molecule type" value="Genomic_DNA"/>
</dbReference>
<gene>
    <name evidence="3" type="ORF">DL546_002843</name>
</gene>
<accession>A0A420YCS1</accession>
<dbReference type="AlphaFoldDB" id="A0A420YCS1"/>
<keyword evidence="2" id="KW-0812">Transmembrane</keyword>
<dbReference type="STRING" id="177199.A0A420YCS1"/>